<dbReference type="PANTHER" id="PTHR33392:SF6">
    <property type="entry name" value="POLYISOPRENYL-TEICHOIC ACID--PEPTIDOGLYCAN TEICHOIC ACID TRANSFERASE TAGU"/>
    <property type="match status" value="1"/>
</dbReference>
<accession>A0AAU8JUA2</accession>
<feature type="compositionally biased region" description="Low complexity" evidence="2">
    <location>
        <begin position="31"/>
        <end position="41"/>
    </location>
</feature>
<dbReference type="Gene3D" id="3.40.630.190">
    <property type="entry name" value="LCP protein"/>
    <property type="match status" value="1"/>
</dbReference>
<feature type="domain" description="Cell envelope-related transcriptional attenuator" evidence="4">
    <location>
        <begin position="141"/>
        <end position="284"/>
    </location>
</feature>
<comment type="similarity">
    <text evidence="1">Belongs to the LytR/CpsA/Psr (LCP) family.</text>
</comment>
<sequence>MDSKEYEDAPDERARSLSLFDGTGEEDRAAADGTGEAAAQDPPAGDRKRKRRTRRVLVWTVAVLLLLVAGGVGGLYWTASHYADSVDRIPNAFPTIPESEQPKAVPHTGQTFLLVGLDARSKDATTGATAKAPAWKEGAQRSDTMMLMHISADRKSVSVVSLARDTWVDVPGHGKAKINAAYSWGGPALMVQTVQNLTNIRIDHIAVIDWNGFKALTDAVGGVDITIPKTIEARGDARRWEKGPHHMSGDEALLYVRERHGLPNGDLDRTKRQQNFLRALMKQTLSSGTLGNPSRLGGLLQNVGDVVSVDDKFSNNDLYDLGWSLRGLRADDVRFMNAPFGGFDSIQGQSVVLLDKAAATPLWEAMKNDRMDDYFATHKTSSDTLGEDVR</sequence>
<dbReference type="AlphaFoldDB" id="A0AAU8JUA2"/>
<dbReference type="EMBL" id="CP159872">
    <property type="protein sequence ID" value="XCM79902.1"/>
    <property type="molecule type" value="Genomic_DNA"/>
</dbReference>
<reference evidence="5" key="1">
    <citation type="submission" date="2024-06" db="EMBL/GenBank/DDBJ databases">
        <title>The genome sequences of Kitasatospora sp. strain HUAS MG31.</title>
        <authorList>
            <person name="Mo P."/>
        </authorList>
    </citation>
    <scope>NUCLEOTIDE SEQUENCE</scope>
    <source>
        <strain evidence="5">HUAS MG31</strain>
    </source>
</reference>
<dbReference type="InterPro" id="IPR004474">
    <property type="entry name" value="LytR_CpsA_psr"/>
</dbReference>
<feature type="region of interest" description="Disordered" evidence="2">
    <location>
        <begin position="1"/>
        <end position="51"/>
    </location>
</feature>
<evidence type="ECO:0000256" key="3">
    <source>
        <dbReference type="SAM" id="Phobius"/>
    </source>
</evidence>
<dbReference type="PANTHER" id="PTHR33392">
    <property type="entry name" value="POLYISOPRENYL-TEICHOIC ACID--PEPTIDOGLYCAN TEICHOIC ACID TRANSFERASE TAGU"/>
    <property type="match status" value="1"/>
</dbReference>
<dbReference type="KEGG" id="kcm:ABWK59_13740"/>
<dbReference type="RefSeq" id="WP_354640863.1">
    <property type="nucleotide sequence ID" value="NZ_CP159872.1"/>
</dbReference>
<protein>
    <submittedName>
        <fullName evidence="5">LCP family protein</fullName>
    </submittedName>
</protein>
<evidence type="ECO:0000259" key="4">
    <source>
        <dbReference type="Pfam" id="PF03816"/>
    </source>
</evidence>
<feature type="transmembrane region" description="Helical" evidence="3">
    <location>
        <begin position="56"/>
        <end position="77"/>
    </location>
</feature>
<evidence type="ECO:0000256" key="1">
    <source>
        <dbReference type="ARBA" id="ARBA00006068"/>
    </source>
</evidence>
<feature type="compositionally biased region" description="Basic and acidic residues" evidence="2">
    <location>
        <begin position="1"/>
        <end position="15"/>
    </location>
</feature>
<dbReference type="NCBIfam" id="TIGR00350">
    <property type="entry name" value="lytR_cpsA_psr"/>
    <property type="match status" value="1"/>
</dbReference>
<keyword evidence="3" id="KW-0472">Membrane</keyword>
<keyword evidence="3" id="KW-1133">Transmembrane helix</keyword>
<gene>
    <name evidence="5" type="ORF">ABWK59_13740</name>
</gene>
<evidence type="ECO:0000313" key="5">
    <source>
        <dbReference type="EMBL" id="XCM79902.1"/>
    </source>
</evidence>
<organism evidence="5">
    <name type="scientific">Kitasatospora camelliae</name>
    <dbReference type="NCBI Taxonomy" id="3156397"/>
    <lineage>
        <taxon>Bacteria</taxon>
        <taxon>Bacillati</taxon>
        <taxon>Actinomycetota</taxon>
        <taxon>Actinomycetes</taxon>
        <taxon>Kitasatosporales</taxon>
        <taxon>Streptomycetaceae</taxon>
        <taxon>Kitasatospora</taxon>
    </lineage>
</organism>
<name>A0AAU8JUA2_9ACTN</name>
<dbReference type="InterPro" id="IPR050922">
    <property type="entry name" value="LytR/CpsA/Psr_CW_biosynth"/>
</dbReference>
<proteinExistence type="inferred from homology"/>
<dbReference type="Pfam" id="PF03816">
    <property type="entry name" value="LytR_cpsA_psr"/>
    <property type="match status" value="1"/>
</dbReference>
<keyword evidence="3" id="KW-0812">Transmembrane</keyword>
<evidence type="ECO:0000256" key="2">
    <source>
        <dbReference type="SAM" id="MobiDB-lite"/>
    </source>
</evidence>